<gene>
    <name evidence="5" type="ORF">COT91_01240</name>
</gene>
<dbReference type="InterPro" id="IPR006183">
    <property type="entry name" value="Pgluconate_DH"/>
</dbReference>
<dbReference type="Gene3D" id="1.10.1040.10">
    <property type="entry name" value="N-(1-d-carboxylethyl)-l-norvaline Dehydrogenase, domain 2"/>
    <property type="match status" value="1"/>
</dbReference>
<dbReference type="GO" id="GO:0006098">
    <property type="term" value="P:pentose-phosphate shunt"/>
    <property type="evidence" value="ECO:0007669"/>
    <property type="project" value="InterPro"/>
</dbReference>
<keyword evidence="3" id="KW-0311">Gluconate utilization</keyword>
<feature type="domain" description="6-phosphogluconate dehydrogenase C-terminal" evidence="4">
    <location>
        <begin position="1"/>
        <end position="127"/>
    </location>
</feature>
<dbReference type="InterPro" id="IPR008927">
    <property type="entry name" value="6-PGluconate_DH-like_C_sf"/>
</dbReference>
<comment type="similarity">
    <text evidence="1">Belongs to the 6-phosphogluconate dehydrogenase family.</text>
</comment>
<evidence type="ECO:0000256" key="2">
    <source>
        <dbReference type="ARBA" id="ARBA00023002"/>
    </source>
</evidence>
<dbReference type="SUPFAM" id="SSF48179">
    <property type="entry name" value="6-phosphogluconate dehydrogenase C-terminal domain-like"/>
    <property type="match status" value="1"/>
</dbReference>
<dbReference type="GO" id="GO:0004616">
    <property type="term" value="F:phosphogluconate dehydrogenase (decarboxylating) activity"/>
    <property type="evidence" value="ECO:0007669"/>
    <property type="project" value="InterPro"/>
</dbReference>
<dbReference type="Proteomes" id="UP000230557">
    <property type="component" value="Unassembled WGS sequence"/>
</dbReference>
<dbReference type="GO" id="GO:0019521">
    <property type="term" value="P:D-gluconate metabolic process"/>
    <property type="evidence" value="ECO:0007669"/>
    <property type="project" value="UniProtKB-KW"/>
</dbReference>
<evidence type="ECO:0000256" key="1">
    <source>
        <dbReference type="ARBA" id="ARBA00008419"/>
    </source>
</evidence>
<dbReference type="Pfam" id="PF00393">
    <property type="entry name" value="6PGD"/>
    <property type="match status" value="1"/>
</dbReference>
<proteinExistence type="inferred from homology"/>
<name>A0A2H0VEG3_9BACT</name>
<organism evidence="5 6">
    <name type="scientific">Candidatus Doudnabacteria bacterium CG10_big_fil_rev_8_21_14_0_10_41_10</name>
    <dbReference type="NCBI Taxonomy" id="1974551"/>
    <lineage>
        <taxon>Bacteria</taxon>
        <taxon>Candidatus Doudnaibacteriota</taxon>
    </lineage>
</organism>
<dbReference type="AlphaFoldDB" id="A0A2H0VEG3"/>
<dbReference type="EMBL" id="PFAJ01000015">
    <property type="protein sequence ID" value="PIR97497.1"/>
    <property type="molecule type" value="Genomic_DNA"/>
</dbReference>
<dbReference type="InterPro" id="IPR006114">
    <property type="entry name" value="6PGDH_C"/>
</dbReference>
<protein>
    <recommendedName>
        <fullName evidence="4">6-phosphogluconate dehydrogenase C-terminal domain-containing protein</fullName>
    </recommendedName>
</protein>
<evidence type="ECO:0000313" key="5">
    <source>
        <dbReference type="EMBL" id="PIR97497.1"/>
    </source>
</evidence>
<comment type="caution">
    <text evidence="5">The sequence shown here is derived from an EMBL/GenBank/DDBJ whole genome shotgun (WGS) entry which is preliminary data.</text>
</comment>
<evidence type="ECO:0000313" key="6">
    <source>
        <dbReference type="Proteomes" id="UP000230557"/>
    </source>
</evidence>
<keyword evidence="2" id="KW-0560">Oxidoreductase</keyword>
<evidence type="ECO:0000259" key="4">
    <source>
        <dbReference type="SMART" id="SM01350"/>
    </source>
</evidence>
<sequence>MVHNGIEYGMMEALAEGYAVINKWNPKVDLAQVSKIWQKGSVISSWLVDLSRDIFEKEDMRKVVGFVKHTGEGMWTVEVAKRLGVDARVIKASLDVRKESKNKKNQKLLRNKILALLRNRFGGHDVIRT</sequence>
<dbReference type="SMART" id="SM01350">
    <property type="entry name" value="6PGD"/>
    <property type="match status" value="1"/>
</dbReference>
<dbReference type="PANTHER" id="PTHR11811">
    <property type="entry name" value="6-PHOSPHOGLUCONATE DEHYDROGENASE"/>
    <property type="match status" value="1"/>
</dbReference>
<reference evidence="6" key="1">
    <citation type="submission" date="2017-09" db="EMBL/GenBank/DDBJ databases">
        <title>Depth-based differentiation of microbial function through sediment-hosted aquifers and enrichment of novel symbionts in the deep terrestrial subsurface.</title>
        <authorList>
            <person name="Probst A.J."/>
            <person name="Ladd B."/>
            <person name="Jarett J.K."/>
            <person name="Geller-Mcgrath D.E."/>
            <person name="Sieber C.M.K."/>
            <person name="Emerson J.B."/>
            <person name="Anantharaman K."/>
            <person name="Thomas B.C."/>
            <person name="Malmstrom R."/>
            <person name="Stieglmeier M."/>
            <person name="Klingl A."/>
            <person name="Woyke T."/>
            <person name="Ryan C.M."/>
            <person name="Banfield J.F."/>
        </authorList>
    </citation>
    <scope>NUCLEOTIDE SEQUENCE [LARGE SCALE GENOMIC DNA]</scope>
</reference>
<dbReference type="InterPro" id="IPR013328">
    <property type="entry name" value="6PGD_dom2"/>
</dbReference>
<accession>A0A2H0VEG3</accession>
<evidence type="ECO:0000256" key="3">
    <source>
        <dbReference type="ARBA" id="ARBA00023064"/>
    </source>
</evidence>